<keyword evidence="4" id="KW-0647">Proteasome</keyword>
<dbReference type="Pfam" id="PF23702">
    <property type="entry name" value="ARM_ECM29"/>
    <property type="match status" value="1"/>
</dbReference>
<dbReference type="SUPFAM" id="SSF48371">
    <property type="entry name" value="ARM repeat"/>
    <property type="match status" value="2"/>
</dbReference>
<protein>
    <recommendedName>
        <fullName evidence="10">Proteasome-associated protein ECM29 homolog</fullName>
    </recommendedName>
</protein>
<evidence type="ECO:0000259" key="5">
    <source>
        <dbReference type="Pfam" id="PF13001"/>
    </source>
</evidence>
<dbReference type="Gene3D" id="1.25.10.10">
    <property type="entry name" value="Leucine-rich Repeat Variant"/>
    <property type="match status" value="3"/>
</dbReference>
<evidence type="ECO:0008006" key="10">
    <source>
        <dbReference type="Google" id="ProtNLM"/>
    </source>
</evidence>
<dbReference type="InterPro" id="IPR055444">
    <property type="entry name" value="ARM_ECM29"/>
</dbReference>
<gene>
    <name evidence="8" type="ORF">AQUCO_00900435v1</name>
</gene>
<dbReference type="OrthoDB" id="16066at2759"/>
<evidence type="ECO:0000256" key="3">
    <source>
        <dbReference type="ARBA" id="ARBA00022737"/>
    </source>
</evidence>
<dbReference type="Pfam" id="PF24492">
    <property type="entry name" value="HEAT_ECM29"/>
    <property type="match status" value="1"/>
</dbReference>
<feature type="domain" description="Proteasome adapter and scaffold protein ECM29 HEAT-repeat" evidence="7">
    <location>
        <begin position="1256"/>
        <end position="1415"/>
    </location>
</feature>
<dbReference type="GO" id="GO:0005737">
    <property type="term" value="C:cytoplasm"/>
    <property type="evidence" value="ECO:0007669"/>
    <property type="project" value="UniProtKB-SubCell"/>
</dbReference>
<evidence type="ECO:0000256" key="4">
    <source>
        <dbReference type="ARBA" id="ARBA00022942"/>
    </source>
</evidence>
<dbReference type="EMBL" id="KZ305026">
    <property type="protein sequence ID" value="PIA53838.1"/>
    <property type="molecule type" value="Genomic_DNA"/>
</dbReference>
<dbReference type="STRING" id="218851.A0A2G5EDK0"/>
<name>A0A2G5EDK0_AQUCA</name>
<evidence type="ECO:0000313" key="8">
    <source>
        <dbReference type="EMBL" id="PIA53838.1"/>
    </source>
</evidence>
<dbReference type="GO" id="GO:0060090">
    <property type="term" value="F:molecular adaptor activity"/>
    <property type="evidence" value="ECO:0007669"/>
    <property type="project" value="InterPro"/>
</dbReference>
<keyword evidence="3" id="KW-0677">Repeat</keyword>
<sequence length="1821" mass="200945">MAEVSSTQEKSDVEKEEILDRMLTRLALTDDPKLQTLLTKLLPSCIASLSSQSIAVRKKVMEILTHVNKRVKHQLDIGLPLSELWKMYTEVNAAPMVKNFCIVYIEMALERLSVEEKTTMAPELLINVSKLPSQHQDIILRNVAKVIGECHSGKIDPEVAAKYKMMNDAEDVSLFLEFCLHTMLYQPPPRRPPSQGVVYPGLSIAQSDRITGKLPLKGDLLLMRKLGILNVVEALELAPEGVYPLYLAACSDSQETVISRGEELLKRKAAGVNLEDPELINKLFQLFNGTTALENIAPENRVFPGNTSLRARLMSVFCRSITAANSFPSTLQCIFGCIFGSGTTSRLKQLGMEFTVWVFKHALMDELKKMGPIILNGILRSLDSSSNADSDSVSKDVKNFGYQAIGSLAQRMPQLFRDKIDMAVRLFDALKVEDQNLRLTIQEATNCLAIAYKEAPSNVLNDLETLLLKNSQTEQGEVRFCAVRWATSIFDSQHCPSRFICMLGAADSKLDIREMALDGLFLGKEDSQTTNKTSKVKFPKTRDILDYICKQQPKVLDSSKIREELLFPSKMYVAMIKFLLKTFETDIEQVDSIRGTSDFKSSTDTMCLLLEHALAFEGSLELHATASKALISIAFYMPEFLSTRYSGQISWLKQLLGHVDSDTRESAARLLGIACSSLSTSAAAALISELISSVSGTKKLRFENHHGALCAIGYVTAESILREPTVSKELFQSTIKCLVDVVNSETATLTSIAMQALGHIGLRGPLPALIQDSDSAAVLMVVHEKLGKILSGEDIKAIQKIVISLGHICTNETTLSLINSALDLIFGLCRSKVEDILFAAGEALSFVWGGVPVTADVILKSNYTSLSLASNFLTGDLPLPLSNRDSDEEIKANEECRITVRDVITRKLFDVLLYSSRKEERCAGTVWLLSLTMYCGHHQKIQTLLPEIQEAFSHLLGEQNELTQELASQGMSIVYELGDESMKKDLVNALVSTLTGSGKRKRAIKLMEDSEVFQEGAIGESLSGGKLSTYKELCSLANEMGQPDLIYKFMDLANYQASLNSKRGAAFGFSKIAKQAGEALQPHLRLLVPRLVRYQYDPDKNVQDAMGNIWKSLVADSKKTIDEHLDLIFEDLLTQCGSRLWRSREASCLALADTIQGRKFEQVGKHLKRIWTAAFRAMDDIKETVRNSGDSLCRALSSLTIRLCDVSLTPMSDASKTMDIVLPFLLSEGIVSKVSSIQKASVGMVMKLSKGAGIAIRPHLPELVCCMLESLSSLEDQRLNYVELHAVNAGIKAEKLDNLRISVAKDSPMWETLDLCLKAVDTKSLDLLVPRLANMVRSGVGLNTRVGVASFISLLVQKVGSDIKPFTSMLLKLMFPAVVEERSGAAKRAFASTCAIILKYAPSSQAQKLIEDTAALHTGDRNAQVSCAVLLKNISHIAADVVSGFHATIFPVTFVARFEDDKDVGDIFEELWEETTSTERITLQLYAEEIVTLLREGILSSSWSSKKKSAKAIRKLSEVLGESLAPHHSVLLDCLLKEVPGRVWEGKDAILYAISALCTSCHKAISIEDPAAPNAILNVVSSACSKKVKKYREAAFTCLQQVIKAFGNPDFFGKVFPLLYEVCNQASVKKPGPALITNDAEKPGEEKEEDVSAPYEKVIECISSCIDVAHFPDIFDQGKKLMDVYLFALSPSLPWTVKMSVFSSVKELCSKLHQILYNSQDTSLHADANSLIHELFNCTSPKVVECLSIIKIAQVHISASECLLEMTKLYKAVAPVQDKDIVFKGELVHLCEVEKNEQAKSSLRKCLDILESLEPDHMQIA</sequence>
<dbReference type="InterPro" id="IPR024372">
    <property type="entry name" value="Ecm29_N"/>
</dbReference>
<organism evidence="8 9">
    <name type="scientific">Aquilegia coerulea</name>
    <name type="common">Rocky mountain columbine</name>
    <dbReference type="NCBI Taxonomy" id="218851"/>
    <lineage>
        <taxon>Eukaryota</taxon>
        <taxon>Viridiplantae</taxon>
        <taxon>Streptophyta</taxon>
        <taxon>Embryophyta</taxon>
        <taxon>Tracheophyta</taxon>
        <taxon>Spermatophyta</taxon>
        <taxon>Magnoliopsida</taxon>
        <taxon>Ranunculales</taxon>
        <taxon>Ranunculaceae</taxon>
        <taxon>Thalictroideae</taxon>
        <taxon>Aquilegia</taxon>
    </lineage>
</organism>
<dbReference type="GO" id="GO:0036503">
    <property type="term" value="P:ERAD pathway"/>
    <property type="evidence" value="ECO:0007669"/>
    <property type="project" value="TreeGrafter"/>
</dbReference>
<dbReference type="InterPro" id="IPR011989">
    <property type="entry name" value="ARM-like"/>
</dbReference>
<dbReference type="GO" id="GO:0000502">
    <property type="term" value="C:proteasome complex"/>
    <property type="evidence" value="ECO:0007669"/>
    <property type="project" value="UniProtKB-KW"/>
</dbReference>
<dbReference type="PANTHER" id="PTHR23346">
    <property type="entry name" value="TRANSLATIONAL ACTIVATOR GCN1-RELATED"/>
    <property type="match status" value="1"/>
</dbReference>
<evidence type="ECO:0000259" key="6">
    <source>
        <dbReference type="Pfam" id="PF23702"/>
    </source>
</evidence>
<dbReference type="Pfam" id="PF13001">
    <property type="entry name" value="ECM29_N"/>
    <property type="match status" value="1"/>
</dbReference>
<evidence type="ECO:0000259" key="7">
    <source>
        <dbReference type="Pfam" id="PF24492"/>
    </source>
</evidence>
<evidence type="ECO:0000256" key="2">
    <source>
        <dbReference type="ARBA" id="ARBA00022490"/>
    </source>
</evidence>
<dbReference type="GO" id="GO:0005634">
    <property type="term" value="C:nucleus"/>
    <property type="evidence" value="ECO:0007669"/>
    <property type="project" value="TreeGrafter"/>
</dbReference>
<dbReference type="Proteomes" id="UP000230069">
    <property type="component" value="Unassembled WGS sequence"/>
</dbReference>
<keyword evidence="2" id="KW-0963">Cytoplasm</keyword>
<dbReference type="InterPro" id="IPR055443">
    <property type="entry name" value="HEAT_ECM29"/>
</dbReference>
<accession>A0A2G5EDK0</accession>
<evidence type="ECO:0000313" key="9">
    <source>
        <dbReference type="Proteomes" id="UP000230069"/>
    </source>
</evidence>
<dbReference type="FunCoup" id="A0A2G5EDK0">
    <property type="interactions" value="3461"/>
</dbReference>
<proteinExistence type="predicted"/>
<dbReference type="Pfam" id="PF23731">
    <property type="entry name" value="ARM_ECM29_C"/>
    <property type="match status" value="1"/>
</dbReference>
<dbReference type="InParanoid" id="A0A2G5EDK0"/>
<feature type="domain" description="Proteasome component Ecm29 N-terminal" evidence="5">
    <location>
        <begin position="19"/>
        <end position="504"/>
    </location>
</feature>
<reference evidence="8 9" key="1">
    <citation type="submission" date="2017-09" db="EMBL/GenBank/DDBJ databases">
        <title>WGS assembly of Aquilegia coerulea Goldsmith.</title>
        <authorList>
            <person name="Hodges S."/>
            <person name="Kramer E."/>
            <person name="Nordborg M."/>
            <person name="Tomkins J."/>
            <person name="Borevitz J."/>
            <person name="Derieg N."/>
            <person name="Yan J."/>
            <person name="Mihaltcheva S."/>
            <person name="Hayes R.D."/>
            <person name="Rokhsar D."/>
        </authorList>
    </citation>
    <scope>NUCLEOTIDE SEQUENCE [LARGE SCALE GENOMIC DNA]</scope>
    <source>
        <strain evidence="9">cv. Goldsmith</strain>
    </source>
</reference>
<dbReference type="InterPro" id="IPR016024">
    <property type="entry name" value="ARM-type_fold"/>
</dbReference>
<dbReference type="GO" id="GO:0043248">
    <property type="term" value="P:proteasome assembly"/>
    <property type="evidence" value="ECO:0007669"/>
    <property type="project" value="InterPro"/>
</dbReference>
<feature type="domain" description="ECM29 ARM-like repeats" evidence="6">
    <location>
        <begin position="629"/>
        <end position="736"/>
    </location>
</feature>
<keyword evidence="9" id="KW-1185">Reference proteome</keyword>
<dbReference type="PANTHER" id="PTHR23346:SF19">
    <property type="entry name" value="PROTEASOME ADAPTER AND SCAFFOLD PROTEIN ECM29"/>
    <property type="match status" value="1"/>
</dbReference>
<comment type="subcellular location">
    <subcellularLocation>
        <location evidence="1">Cytoplasm</location>
    </subcellularLocation>
</comment>
<evidence type="ECO:0000256" key="1">
    <source>
        <dbReference type="ARBA" id="ARBA00004496"/>
    </source>
</evidence>